<reference evidence="1" key="2">
    <citation type="submission" date="2012-05" db="EMBL/GenBank/DDBJ databases">
        <title>Annotation of the Genome Sequence of Fusarium oxysporum HDV247.</title>
        <authorList>
            <consortium name="The Broad Institute Genomics Platform"/>
            <person name="Ma L.-J."/>
            <person name="Corby-Kistler H."/>
            <person name="Broz K."/>
            <person name="Gale L.R."/>
            <person name="Jonkers W."/>
            <person name="O'Donnell K."/>
            <person name="Ploetz R."/>
            <person name="Steinberg C."/>
            <person name="Schwartz D.C."/>
            <person name="VanEtten H."/>
            <person name="Zhou S."/>
            <person name="Young S.K."/>
            <person name="Zeng Q."/>
            <person name="Gargeya S."/>
            <person name="Fitzgerald M."/>
            <person name="Abouelleil A."/>
            <person name="Alvarado L."/>
            <person name="Chapman S.B."/>
            <person name="Gainer-Dewar J."/>
            <person name="Goldberg J."/>
            <person name="Griggs A."/>
            <person name="Gujja S."/>
            <person name="Hansen M."/>
            <person name="Howarth C."/>
            <person name="Imamovic A."/>
            <person name="Ireland A."/>
            <person name="Larimer J."/>
            <person name="McCowan C."/>
            <person name="Murphy C."/>
            <person name="Pearson M."/>
            <person name="Poon T.W."/>
            <person name="Priest M."/>
            <person name="Roberts A."/>
            <person name="Saif S."/>
            <person name="Shea T."/>
            <person name="Sykes S."/>
            <person name="Wortman J."/>
            <person name="Nusbaum C."/>
            <person name="Birren B."/>
        </authorList>
    </citation>
    <scope>NUCLEOTIDE SEQUENCE</scope>
    <source>
        <strain evidence="1">HDV247</strain>
    </source>
</reference>
<name>W9NBR2_FUSOX</name>
<dbReference type="Proteomes" id="UP000030751">
    <property type="component" value="Unassembled WGS sequence"/>
</dbReference>
<organism evidence="1">
    <name type="scientific">Fusarium oxysporum f. sp. pisi HDV247</name>
    <dbReference type="NCBI Taxonomy" id="1080344"/>
    <lineage>
        <taxon>Eukaryota</taxon>
        <taxon>Fungi</taxon>
        <taxon>Dikarya</taxon>
        <taxon>Ascomycota</taxon>
        <taxon>Pezizomycotina</taxon>
        <taxon>Sordariomycetes</taxon>
        <taxon>Hypocreomycetidae</taxon>
        <taxon>Hypocreales</taxon>
        <taxon>Nectriaceae</taxon>
        <taxon>Fusarium</taxon>
        <taxon>Fusarium oxysporum species complex</taxon>
    </lineage>
</organism>
<evidence type="ECO:0000313" key="1">
    <source>
        <dbReference type="EMBL" id="EXA30119.1"/>
    </source>
</evidence>
<dbReference type="EMBL" id="JH651068">
    <property type="protein sequence ID" value="EXA30119.1"/>
    <property type="molecule type" value="Genomic_DNA"/>
</dbReference>
<dbReference type="HOGENOM" id="CLU_2250264_0_0_1"/>
<accession>W9NBR2</accession>
<protein>
    <submittedName>
        <fullName evidence="1">Uncharacterized protein</fullName>
    </submittedName>
</protein>
<sequence>MRDKVFTDTSCVASRAPPLVSSYRFSFANKHASGSPVRLTSHLELMLVNLPTLLPVATCSRKASLLGSLALNNYPYQLESLLAALFAPDYWWAPLSRVEECKLQ</sequence>
<reference evidence="1" key="1">
    <citation type="submission" date="2011-10" db="EMBL/GenBank/DDBJ databases">
        <title>The Genome Sequence of Fusarium oxysporum HDV247.</title>
        <authorList>
            <consortium name="The Broad Institute Genome Sequencing Platform"/>
            <person name="Ma L.-J."/>
            <person name="Gale L.R."/>
            <person name="Schwartz D.C."/>
            <person name="Zhou S."/>
            <person name="Corby-Kistler H."/>
            <person name="Young S.K."/>
            <person name="Zeng Q."/>
            <person name="Gargeya S."/>
            <person name="Fitzgerald M."/>
            <person name="Haas B."/>
            <person name="Abouelleil A."/>
            <person name="Alvarado L."/>
            <person name="Arachchi H.M."/>
            <person name="Berlin A."/>
            <person name="Brown A."/>
            <person name="Chapman S.B."/>
            <person name="Chen Z."/>
            <person name="Dunbar C."/>
            <person name="Freedman E."/>
            <person name="Gearin G."/>
            <person name="Goldberg J."/>
            <person name="Griggs A."/>
            <person name="Gujja S."/>
            <person name="Heiman D."/>
            <person name="Howarth C."/>
            <person name="Larson L."/>
            <person name="Lui A."/>
            <person name="MacDonald P.J.P."/>
            <person name="Montmayeur A."/>
            <person name="Murphy C."/>
            <person name="Neiman D."/>
            <person name="Pearson M."/>
            <person name="Priest M."/>
            <person name="Roberts A."/>
            <person name="Saif S."/>
            <person name="Shea T."/>
            <person name="Shenoy N."/>
            <person name="Sisk P."/>
            <person name="Stolte C."/>
            <person name="Sykes S."/>
            <person name="Wortman J."/>
            <person name="Nusbaum C."/>
            <person name="Birren B."/>
        </authorList>
    </citation>
    <scope>NUCLEOTIDE SEQUENCE [LARGE SCALE GENOMIC DNA]</scope>
    <source>
        <strain evidence="1">HDV247</strain>
    </source>
</reference>
<proteinExistence type="predicted"/>
<dbReference type="AlphaFoldDB" id="W9NBR2"/>
<gene>
    <name evidence="1" type="ORF">FOVG_18469</name>
</gene>